<dbReference type="Proteomes" id="UP001626550">
    <property type="component" value="Unassembled WGS sequence"/>
</dbReference>
<dbReference type="AlphaFoldDB" id="A0ABD2PPN4"/>
<name>A0ABD2PPN4_9PLAT</name>
<dbReference type="PANTHER" id="PTHR14465">
    <property type="entry name" value="IQ DOMAIN-CONTAINING PROTEIN H"/>
    <property type="match status" value="1"/>
</dbReference>
<evidence type="ECO:0008006" key="3">
    <source>
        <dbReference type="Google" id="ProtNLM"/>
    </source>
</evidence>
<evidence type="ECO:0000313" key="2">
    <source>
        <dbReference type="Proteomes" id="UP001626550"/>
    </source>
</evidence>
<dbReference type="PANTHER" id="PTHR14465:SF0">
    <property type="entry name" value="IQ DOMAIN-CONTAINING PROTEIN H"/>
    <property type="match status" value="1"/>
</dbReference>
<sequence>MEKHGFNIPSEPDTVETFALRKIEQSSPAFGMKPIKLQEAIKLLSDLDNPSNQEAPTTDGQLQLPLISRSGKPKVHCLTPISLDKFKKIESSRNANKKLPSSEDSIYRLLERSSFPKNADIKIENSKLRHISIGYKPDGVRRDPVILDTQFVVADKDAPINATTEDEAFTTRLGLAPNKPKIEVISAPAEEETIRPNTVEADEAKSRELSKYECVPQNSFVRAITTPKPDITISETFTEDEHFLIEAGRVQKSSAEFLRFHDQYINEWSTINDLLKRLEGLLETYSVPFATVRGKK</sequence>
<dbReference type="InterPro" id="IPR038752">
    <property type="entry name" value="IQCH"/>
</dbReference>
<evidence type="ECO:0000313" key="1">
    <source>
        <dbReference type="EMBL" id="KAL3309043.1"/>
    </source>
</evidence>
<keyword evidence="2" id="KW-1185">Reference proteome</keyword>
<protein>
    <recommendedName>
        <fullName evidence="3">Phosphoprotein</fullName>
    </recommendedName>
</protein>
<gene>
    <name evidence="1" type="ORF">Ciccas_012414</name>
</gene>
<reference evidence="1 2" key="1">
    <citation type="submission" date="2024-11" db="EMBL/GenBank/DDBJ databases">
        <title>Adaptive evolution of stress response genes in parasites aligns with host niche diversity.</title>
        <authorList>
            <person name="Hahn C."/>
            <person name="Resl P."/>
        </authorList>
    </citation>
    <scope>NUCLEOTIDE SEQUENCE [LARGE SCALE GENOMIC DNA]</scope>
    <source>
        <strain evidence="1">EGGRZ-B1_66</strain>
        <tissue evidence="1">Body</tissue>
    </source>
</reference>
<comment type="caution">
    <text evidence="1">The sequence shown here is derived from an EMBL/GenBank/DDBJ whole genome shotgun (WGS) entry which is preliminary data.</text>
</comment>
<proteinExistence type="predicted"/>
<accession>A0ABD2PPN4</accession>
<dbReference type="EMBL" id="JBJKFK010004372">
    <property type="protein sequence ID" value="KAL3309043.1"/>
    <property type="molecule type" value="Genomic_DNA"/>
</dbReference>
<organism evidence="1 2">
    <name type="scientific">Cichlidogyrus casuarinus</name>
    <dbReference type="NCBI Taxonomy" id="1844966"/>
    <lineage>
        <taxon>Eukaryota</taxon>
        <taxon>Metazoa</taxon>
        <taxon>Spiralia</taxon>
        <taxon>Lophotrochozoa</taxon>
        <taxon>Platyhelminthes</taxon>
        <taxon>Monogenea</taxon>
        <taxon>Monopisthocotylea</taxon>
        <taxon>Dactylogyridea</taxon>
        <taxon>Ancyrocephalidae</taxon>
        <taxon>Cichlidogyrus</taxon>
    </lineage>
</organism>